<dbReference type="InterPro" id="IPR045191">
    <property type="entry name" value="MBR1/2-like"/>
</dbReference>
<dbReference type="SMART" id="SM00184">
    <property type="entry name" value="RING"/>
    <property type="match status" value="1"/>
</dbReference>
<dbReference type="OrthoDB" id="8062037at2759"/>
<evidence type="ECO:0000313" key="11">
    <source>
        <dbReference type="EMBL" id="TPX42795.1"/>
    </source>
</evidence>
<comment type="catalytic activity">
    <reaction evidence="1">
        <text>S-ubiquitinyl-[E2 ubiquitin-conjugating enzyme]-L-cysteine + [acceptor protein]-L-lysine = [E2 ubiquitin-conjugating enzyme]-L-cysteine + N(6)-ubiquitinyl-[acceptor protein]-L-lysine.</text>
        <dbReference type="EC" id="2.3.2.27"/>
    </reaction>
</comment>
<dbReference type="EC" id="2.3.2.27" evidence="2"/>
<feature type="compositionally biased region" description="Polar residues" evidence="9">
    <location>
        <begin position="178"/>
        <end position="193"/>
    </location>
</feature>
<keyword evidence="7" id="KW-0862">Zinc</keyword>
<dbReference type="AlphaFoldDB" id="A0A507CUK9"/>
<dbReference type="Gene3D" id="3.30.40.10">
    <property type="entry name" value="Zinc/RING finger domain, C3HC4 (zinc finger)"/>
    <property type="match status" value="1"/>
</dbReference>
<keyword evidence="6" id="KW-0833">Ubl conjugation pathway</keyword>
<evidence type="ECO:0000256" key="4">
    <source>
        <dbReference type="ARBA" id="ARBA00022723"/>
    </source>
</evidence>
<feature type="region of interest" description="Disordered" evidence="9">
    <location>
        <begin position="44"/>
        <end position="132"/>
    </location>
</feature>
<dbReference type="InterPro" id="IPR013083">
    <property type="entry name" value="Znf_RING/FYVE/PHD"/>
</dbReference>
<gene>
    <name evidence="11" type="ORF">SeLEV6574_g05411</name>
    <name evidence="12" type="ORF">SeMB42_g03380</name>
</gene>
<dbReference type="Proteomes" id="UP000317494">
    <property type="component" value="Unassembled WGS sequence"/>
</dbReference>
<organism evidence="11 14">
    <name type="scientific">Synchytrium endobioticum</name>
    <dbReference type="NCBI Taxonomy" id="286115"/>
    <lineage>
        <taxon>Eukaryota</taxon>
        <taxon>Fungi</taxon>
        <taxon>Fungi incertae sedis</taxon>
        <taxon>Chytridiomycota</taxon>
        <taxon>Chytridiomycota incertae sedis</taxon>
        <taxon>Chytridiomycetes</taxon>
        <taxon>Synchytriales</taxon>
        <taxon>Synchytriaceae</taxon>
        <taxon>Synchytrium</taxon>
    </lineage>
</organism>
<dbReference type="EMBL" id="QEAM01000253">
    <property type="protein sequence ID" value="TPX42795.1"/>
    <property type="molecule type" value="Genomic_DNA"/>
</dbReference>
<feature type="compositionally biased region" description="Low complexity" evidence="9">
    <location>
        <begin position="194"/>
        <end position="211"/>
    </location>
</feature>
<keyword evidence="13" id="KW-1185">Reference proteome</keyword>
<dbReference type="GO" id="GO:0008270">
    <property type="term" value="F:zinc ion binding"/>
    <property type="evidence" value="ECO:0007669"/>
    <property type="project" value="UniProtKB-KW"/>
</dbReference>
<evidence type="ECO:0000259" key="10">
    <source>
        <dbReference type="PROSITE" id="PS50089"/>
    </source>
</evidence>
<reference evidence="13 14" key="1">
    <citation type="journal article" date="2019" name="Sci. Rep.">
        <title>Comparative genomics of chytrid fungi reveal insights into the obligate biotrophic and pathogenic lifestyle of Synchytrium endobioticum.</title>
        <authorList>
            <person name="van de Vossenberg B.T.L.H."/>
            <person name="Warris S."/>
            <person name="Nguyen H.D.T."/>
            <person name="van Gent-Pelzer M.P.E."/>
            <person name="Joly D.L."/>
            <person name="van de Geest H.C."/>
            <person name="Bonants P.J.M."/>
            <person name="Smith D.S."/>
            <person name="Levesque C.A."/>
            <person name="van der Lee T.A.J."/>
        </authorList>
    </citation>
    <scope>NUCLEOTIDE SEQUENCE [LARGE SCALE GENOMIC DNA]</scope>
    <source>
        <strain evidence="11 14">LEV6574</strain>
        <strain evidence="12 13">MB42</strain>
    </source>
</reference>
<comment type="caution">
    <text evidence="11">The sequence shown here is derived from an EMBL/GenBank/DDBJ whole genome shotgun (WGS) entry which is preliminary data.</text>
</comment>
<evidence type="ECO:0000256" key="9">
    <source>
        <dbReference type="SAM" id="MobiDB-lite"/>
    </source>
</evidence>
<evidence type="ECO:0000313" key="14">
    <source>
        <dbReference type="Proteomes" id="UP000320475"/>
    </source>
</evidence>
<dbReference type="GO" id="GO:0061630">
    <property type="term" value="F:ubiquitin protein ligase activity"/>
    <property type="evidence" value="ECO:0007669"/>
    <property type="project" value="UniProtKB-EC"/>
</dbReference>
<protein>
    <recommendedName>
        <fullName evidence="2">RING-type E3 ubiquitin transferase</fullName>
        <ecNumber evidence="2">2.3.2.27</ecNumber>
    </recommendedName>
</protein>
<keyword evidence="3" id="KW-0808">Transferase</keyword>
<evidence type="ECO:0000256" key="3">
    <source>
        <dbReference type="ARBA" id="ARBA00022679"/>
    </source>
</evidence>
<dbReference type="VEuPathDB" id="FungiDB:SeMB42_g03380"/>
<keyword evidence="5 8" id="KW-0863">Zinc-finger</keyword>
<evidence type="ECO:0000256" key="8">
    <source>
        <dbReference type="PROSITE-ProRule" id="PRU00175"/>
    </source>
</evidence>
<accession>A0A507CUK9</accession>
<dbReference type="InterPro" id="IPR001841">
    <property type="entry name" value="Znf_RING"/>
</dbReference>
<dbReference type="Pfam" id="PF13639">
    <property type="entry name" value="zf-RING_2"/>
    <property type="match status" value="1"/>
</dbReference>
<evidence type="ECO:0000313" key="13">
    <source>
        <dbReference type="Proteomes" id="UP000317494"/>
    </source>
</evidence>
<dbReference type="PANTHER" id="PTHR22937:SF65">
    <property type="entry name" value="E3 UBIQUITIN-PROTEIN LIGASE ARK2C"/>
    <property type="match status" value="1"/>
</dbReference>
<feature type="compositionally biased region" description="Polar residues" evidence="9">
    <location>
        <begin position="231"/>
        <end position="244"/>
    </location>
</feature>
<feature type="region of interest" description="Disordered" evidence="9">
    <location>
        <begin position="156"/>
        <end position="269"/>
    </location>
</feature>
<dbReference type="EMBL" id="QEAN01000119">
    <property type="protein sequence ID" value="TPX47278.1"/>
    <property type="molecule type" value="Genomic_DNA"/>
</dbReference>
<dbReference type="PROSITE" id="PS50089">
    <property type="entry name" value="ZF_RING_2"/>
    <property type="match status" value="1"/>
</dbReference>
<evidence type="ECO:0000256" key="2">
    <source>
        <dbReference type="ARBA" id="ARBA00012483"/>
    </source>
</evidence>
<evidence type="ECO:0000256" key="5">
    <source>
        <dbReference type="ARBA" id="ARBA00022771"/>
    </source>
</evidence>
<sequence length="533" mass="58457">MEVEEAGLYSAVGSAPVGQSSQSSRKRSRIDALEQKLDKIHVSKGKEPLISCRGSSKYRRRMPATAAGPPTLRLKPPIIPDDDPLYDSDLDLEVESPSSSTTADDDDGSSKRRRRLGCYSYSSQPPVAAAGPESNIIVHGSRGSFAPPDVVIDLTAPNPIPISSTSGPIPSSSDTPILHQQQIRRSPRQSNKPSLRFSSSSCRNSGSSSSHSELENDDDLLIQGRALGPRASSNTRHQNGSTRGSPAPHSMAASRTVSDRQTVRPRRRKDLPINAAFETMHIDDRDDLSATIAEPTRQEISDAQIAHQLQEQEYAAWQPLDPGEFEASARLMLLQQGPRMPCQHGMNTRSSLVTSSSAGSVVINSRPNNHRQRQSRLVQTRLIHRTPGAAQNRNLYHQHDDGFDNQDYNLLLGDMMGRYGVAAHPGNYAEIDDDYESLIRLSERIGDVKSKGTPKHILQQLPTRRYKAGSSKGDDSKCSVCLTEYDAGEEIKTLPCGHQYHVECVDSWLSKNGACPVCRLNVQEAVADKSIWT</sequence>
<evidence type="ECO:0000256" key="1">
    <source>
        <dbReference type="ARBA" id="ARBA00000900"/>
    </source>
</evidence>
<feature type="compositionally biased region" description="Low complexity" evidence="9">
    <location>
        <begin position="161"/>
        <end position="177"/>
    </location>
</feature>
<dbReference type="SUPFAM" id="SSF57850">
    <property type="entry name" value="RING/U-box"/>
    <property type="match status" value="1"/>
</dbReference>
<name>A0A507CUK9_9FUNG</name>
<dbReference type="CDD" id="cd16467">
    <property type="entry name" value="RING-H2_RNF6-like"/>
    <property type="match status" value="1"/>
</dbReference>
<evidence type="ECO:0000256" key="6">
    <source>
        <dbReference type="ARBA" id="ARBA00022786"/>
    </source>
</evidence>
<feature type="compositionally biased region" description="Acidic residues" evidence="9">
    <location>
        <begin position="80"/>
        <end position="94"/>
    </location>
</feature>
<feature type="region of interest" description="Disordered" evidence="9">
    <location>
        <begin position="1"/>
        <end position="31"/>
    </location>
</feature>
<dbReference type="Proteomes" id="UP000320475">
    <property type="component" value="Unassembled WGS sequence"/>
</dbReference>
<dbReference type="STRING" id="286115.A0A507CUK9"/>
<evidence type="ECO:0000313" key="12">
    <source>
        <dbReference type="EMBL" id="TPX47278.1"/>
    </source>
</evidence>
<keyword evidence="4" id="KW-0479">Metal-binding</keyword>
<evidence type="ECO:0000256" key="7">
    <source>
        <dbReference type="ARBA" id="ARBA00022833"/>
    </source>
</evidence>
<dbReference type="PANTHER" id="PTHR22937">
    <property type="entry name" value="E3 UBIQUITIN-PROTEIN LIGASE RNF165"/>
    <property type="match status" value="1"/>
</dbReference>
<feature type="domain" description="RING-type" evidence="10">
    <location>
        <begin position="478"/>
        <end position="519"/>
    </location>
</feature>
<proteinExistence type="predicted"/>